<accession>A0A2N6VPD9</accession>
<protein>
    <submittedName>
        <fullName evidence="2">GNAT family N-acetyltransferase</fullName>
    </submittedName>
</protein>
<reference evidence="2 3" key="1">
    <citation type="submission" date="2017-09" db="EMBL/GenBank/DDBJ databases">
        <title>Bacterial strain isolated from the female urinary microbiota.</title>
        <authorList>
            <person name="Thomas-White K."/>
            <person name="Kumar N."/>
            <person name="Forster S."/>
            <person name="Putonti C."/>
            <person name="Lawley T."/>
            <person name="Wolfe A.J."/>
        </authorList>
    </citation>
    <scope>NUCLEOTIDE SEQUENCE [LARGE SCALE GENOMIC DNA]</scope>
    <source>
        <strain evidence="2 3">UMB1301</strain>
    </source>
</reference>
<dbReference type="EMBL" id="PNHK01000001">
    <property type="protein sequence ID" value="PMD06010.1"/>
    <property type="molecule type" value="Genomic_DNA"/>
</dbReference>
<dbReference type="Gene3D" id="3.40.630.30">
    <property type="match status" value="1"/>
</dbReference>
<dbReference type="AlphaFoldDB" id="A0A2N6VPD9"/>
<sequence length="243" mass="27108">MTLNEFGQPIGPALPHWTPAQPPQPVTLGGQSCTLAPLVADQHASDLFNAYTLAPDDSAWTYMKDGPFATSANYLTWARTAQASTDPRHYVVLLKPSADQPATKPAGTMALMRQDPSNGVVEVGTVQFSPLLQRTRAATEAQFLLMRYVFDDLGYRRYEWKCDDLHSVSRRAATRLGFTYEGTFRNAVVYKGRSRDTAWFAITDAEWPAVRAGFERWLNPANFNADGTQVRTLAQCREEPRCV</sequence>
<organism evidence="2 3">
    <name type="scientific">Brevibacterium paucivorans</name>
    <dbReference type="NCBI Taxonomy" id="170994"/>
    <lineage>
        <taxon>Bacteria</taxon>
        <taxon>Bacillati</taxon>
        <taxon>Actinomycetota</taxon>
        <taxon>Actinomycetes</taxon>
        <taxon>Micrococcales</taxon>
        <taxon>Brevibacteriaceae</taxon>
        <taxon>Brevibacterium</taxon>
    </lineage>
</organism>
<gene>
    <name evidence="2" type="ORF">CJ199_00985</name>
</gene>
<dbReference type="OrthoDB" id="9795199at2"/>
<dbReference type="PANTHER" id="PTHR43441:SF2">
    <property type="entry name" value="FAMILY ACETYLTRANSFERASE, PUTATIVE (AFU_ORTHOLOGUE AFUA_7G00850)-RELATED"/>
    <property type="match status" value="1"/>
</dbReference>
<dbReference type="FunFam" id="3.40.630.30:FF:000047">
    <property type="entry name" value="Acetyltransferase, GNAT family"/>
    <property type="match status" value="1"/>
</dbReference>
<feature type="domain" description="N-acetyltransferase" evidence="1">
    <location>
        <begin position="35"/>
        <end position="179"/>
    </location>
</feature>
<dbReference type="RefSeq" id="WP_102237665.1">
    <property type="nucleotide sequence ID" value="NZ_PNHK01000001.1"/>
</dbReference>
<evidence type="ECO:0000259" key="1">
    <source>
        <dbReference type="Pfam" id="PF13302"/>
    </source>
</evidence>
<dbReference type="GO" id="GO:1990189">
    <property type="term" value="F:protein N-terminal-serine acetyltransferase activity"/>
    <property type="evidence" value="ECO:0007669"/>
    <property type="project" value="TreeGrafter"/>
</dbReference>
<dbReference type="InterPro" id="IPR051908">
    <property type="entry name" value="Ribosomal_N-acetyltransferase"/>
</dbReference>
<keyword evidence="2" id="KW-0808">Transferase</keyword>
<dbReference type="SUPFAM" id="SSF55729">
    <property type="entry name" value="Acyl-CoA N-acyltransferases (Nat)"/>
    <property type="match status" value="1"/>
</dbReference>
<dbReference type="Proteomes" id="UP000235598">
    <property type="component" value="Unassembled WGS sequence"/>
</dbReference>
<evidence type="ECO:0000313" key="2">
    <source>
        <dbReference type="EMBL" id="PMD06010.1"/>
    </source>
</evidence>
<dbReference type="GO" id="GO:0008999">
    <property type="term" value="F:protein-N-terminal-alanine acetyltransferase activity"/>
    <property type="evidence" value="ECO:0007669"/>
    <property type="project" value="TreeGrafter"/>
</dbReference>
<proteinExistence type="predicted"/>
<comment type="caution">
    <text evidence="2">The sequence shown here is derived from an EMBL/GenBank/DDBJ whole genome shotgun (WGS) entry which is preliminary data.</text>
</comment>
<evidence type="ECO:0000313" key="3">
    <source>
        <dbReference type="Proteomes" id="UP000235598"/>
    </source>
</evidence>
<dbReference type="Pfam" id="PF13302">
    <property type="entry name" value="Acetyltransf_3"/>
    <property type="match status" value="1"/>
</dbReference>
<name>A0A2N6VPD9_9MICO</name>
<dbReference type="InterPro" id="IPR016181">
    <property type="entry name" value="Acyl_CoA_acyltransferase"/>
</dbReference>
<dbReference type="InterPro" id="IPR000182">
    <property type="entry name" value="GNAT_dom"/>
</dbReference>
<dbReference type="PANTHER" id="PTHR43441">
    <property type="entry name" value="RIBOSOMAL-PROTEIN-SERINE ACETYLTRANSFERASE"/>
    <property type="match status" value="1"/>
</dbReference>